<dbReference type="SUPFAM" id="SSF101821">
    <property type="entry name" value="Aminopeptidase/glucanase lid domain"/>
    <property type="match status" value="1"/>
</dbReference>
<evidence type="ECO:0000313" key="7">
    <source>
        <dbReference type="EMBL" id="MCQ1528175.1"/>
    </source>
</evidence>
<dbReference type="CDD" id="cd05657">
    <property type="entry name" value="M42_glucanase_like"/>
    <property type="match status" value="1"/>
</dbReference>
<gene>
    <name evidence="7" type="ORF">LJD61_01230</name>
</gene>
<dbReference type="PANTHER" id="PTHR32481:SF7">
    <property type="entry name" value="AMINOPEPTIDASE YHFE-RELATED"/>
    <property type="match status" value="1"/>
</dbReference>
<dbReference type="Proteomes" id="UP001651880">
    <property type="component" value="Unassembled WGS sequence"/>
</dbReference>
<evidence type="ECO:0000313" key="8">
    <source>
        <dbReference type="Proteomes" id="UP001651880"/>
    </source>
</evidence>
<evidence type="ECO:0000256" key="2">
    <source>
        <dbReference type="ARBA" id="ARBA00022438"/>
    </source>
</evidence>
<evidence type="ECO:0000256" key="4">
    <source>
        <dbReference type="ARBA" id="ARBA00022723"/>
    </source>
</evidence>
<sequence>MNIDYIVSFMKKLCETPSPSGFTQNAIALVEEELKSFGIITSLTNKGSLSALIPGKNSVPQKALAAHTDTLGAMVKKVKENGRISFATIGGYSMGSIECENCSIHTSQNTLHTGTIYTIKPSVHIHEDCKTLERSLENMEIVIDEKVFSTDEVAELGIEVGDFITFDPRFEYTESGFIKSRHLDDKASVAILVGLCKHITDNDISLENSVQILITNYEEVGHGASSGLMPSVRELLCLDMGAPGTGQNSSEYAVSICAKDSGGPYDFSLRSRLVKLAKDNDIDYKVDIYPHYGSDAGSALRSGFDIKFGLIGPGVYASHSYERTHKDSIANTAELALKYILL</sequence>
<dbReference type="Pfam" id="PF05343">
    <property type="entry name" value="Peptidase_M42"/>
    <property type="match status" value="1"/>
</dbReference>
<reference evidence="7 8" key="1">
    <citation type="submission" date="2021-10" db="EMBL/GenBank/DDBJ databases">
        <title>Lutispora strain m25 sp. nov., a thermophilic, non-spore-forming bacterium isolated from a lab-scale methanogenic bioreactor digesting anaerobic sludge.</title>
        <authorList>
            <person name="El Houari A."/>
            <person name="Mcdonald J."/>
        </authorList>
    </citation>
    <scope>NUCLEOTIDE SEQUENCE [LARGE SCALE GENOMIC DNA]</scope>
    <source>
        <strain evidence="8">m25</strain>
    </source>
</reference>
<keyword evidence="8" id="KW-1185">Reference proteome</keyword>
<dbReference type="EMBL" id="JAJEKE010000001">
    <property type="protein sequence ID" value="MCQ1528175.1"/>
    <property type="molecule type" value="Genomic_DNA"/>
</dbReference>
<keyword evidence="5" id="KW-0378">Hydrolase</keyword>
<dbReference type="PIRSF" id="PIRSF001123">
    <property type="entry name" value="PepA_GA"/>
    <property type="match status" value="1"/>
</dbReference>
<evidence type="ECO:0000256" key="1">
    <source>
        <dbReference type="ARBA" id="ARBA00006272"/>
    </source>
</evidence>
<dbReference type="PANTHER" id="PTHR32481">
    <property type="entry name" value="AMINOPEPTIDASE"/>
    <property type="match status" value="1"/>
</dbReference>
<keyword evidence="2" id="KW-0031">Aminopeptidase</keyword>
<protein>
    <submittedName>
        <fullName evidence="7">M42 family metallopeptidase</fullName>
    </submittedName>
</protein>
<dbReference type="Gene3D" id="2.40.30.40">
    <property type="entry name" value="Peptidase M42, domain 2"/>
    <property type="match status" value="1"/>
</dbReference>
<dbReference type="InterPro" id="IPR023367">
    <property type="entry name" value="Peptidase_M42_dom2"/>
</dbReference>
<dbReference type="SUPFAM" id="SSF53187">
    <property type="entry name" value="Zn-dependent exopeptidases"/>
    <property type="match status" value="1"/>
</dbReference>
<accession>A0ABT1NA90</accession>
<dbReference type="InterPro" id="IPR051464">
    <property type="entry name" value="Peptidase_M42_aminopept"/>
</dbReference>
<dbReference type="InterPro" id="IPR008007">
    <property type="entry name" value="Peptidase_M42"/>
</dbReference>
<dbReference type="Gene3D" id="3.40.630.10">
    <property type="entry name" value="Zn peptidases"/>
    <property type="match status" value="1"/>
</dbReference>
<evidence type="ECO:0000256" key="5">
    <source>
        <dbReference type="ARBA" id="ARBA00022801"/>
    </source>
</evidence>
<organism evidence="7 8">
    <name type="scientific">Lutispora saccharofermentans</name>
    <dbReference type="NCBI Taxonomy" id="3024236"/>
    <lineage>
        <taxon>Bacteria</taxon>
        <taxon>Bacillati</taxon>
        <taxon>Bacillota</taxon>
        <taxon>Clostridia</taxon>
        <taxon>Lutisporales</taxon>
        <taxon>Lutisporaceae</taxon>
        <taxon>Lutispora</taxon>
    </lineage>
</organism>
<name>A0ABT1NA90_9FIRM</name>
<keyword evidence="3" id="KW-0645">Protease</keyword>
<comment type="similarity">
    <text evidence="1 6">Belongs to the peptidase M42 family.</text>
</comment>
<comment type="caution">
    <text evidence="7">The sequence shown here is derived from an EMBL/GenBank/DDBJ whole genome shotgun (WGS) entry which is preliminary data.</text>
</comment>
<evidence type="ECO:0000256" key="3">
    <source>
        <dbReference type="ARBA" id="ARBA00022670"/>
    </source>
</evidence>
<keyword evidence="4" id="KW-0479">Metal-binding</keyword>
<evidence type="ECO:0000256" key="6">
    <source>
        <dbReference type="PIRNR" id="PIRNR001123"/>
    </source>
</evidence>
<proteinExistence type="inferred from homology"/>
<dbReference type="RefSeq" id="WP_255225672.1">
    <property type="nucleotide sequence ID" value="NZ_JAJEKE010000001.1"/>
</dbReference>